<evidence type="ECO:0000256" key="3">
    <source>
        <dbReference type="ARBA" id="ARBA00022475"/>
    </source>
</evidence>
<evidence type="ECO:0000256" key="7">
    <source>
        <dbReference type="SAM" id="Phobius"/>
    </source>
</evidence>
<dbReference type="Proteomes" id="UP000197032">
    <property type="component" value="Unassembled WGS sequence"/>
</dbReference>
<organism evidence="8 9">
    <name type="scientific">Calderihabitans maritimus</name>
    <dbReference type="NCBI Taxonomy" id="1246530"/>
    <lineage>
        <taxon>Bacteria</taxon>
        <taxon>Bacillati</taxon>
        <taxon>Bacillota</taxon>
        <taxon>Clostridia</taxon>
        <taxon>Neomoorellales</taxon>
        <taxon>Calderihabitantaceae</taxon>
        <taxon>Calderihabitans</taxon>
    </lineage>
</organism>
<keyword evidence="6 7" id="KW-0472">Membrane</keyword>
<gene>
    <name evidence="8" type="ORF">KKC1_05530</name>
</gene>
<accession>A0A1Z5HQ01</accession>
<reference evidence="9" key="1">
    <citation type="journal article" date="2017" name="Appl. Environ. Microbiol.">
        <title>Genomic analysis of Calderihabitans maritimus KKC1, a thermophilic hydrogenogenic carboxydotrophic bacterium isolated from marine sediment.</title>
        <authorList>
            <person name="Omae K."/>
            <person name="Yoneda Y."/>
            <person name="Fukuyama Y."/>
            <person name="Yoshida T."/>
            <person name="Sako Y."/>
        </authorList>
    </citation>
    <scope>NUCLEOTIDE SEQUENCE [LARGE SCALE GENOMIC DNA]</scope>
    <source>
        <strain evidence="9">KKC1</strain>
    </source>
</reference>
<proteinExistence type="inferred from homology"/>
<feature type="transmembrane region" description="Helical" evidence="7">
    <location>
        <begin position="71"/>
        <end position="94"/>
    </location>
</feature>
<feature type="transmembrane region" description="Helical" evidence="7">
    <location>
        <begin position="106"/>
        <end position="125"/>
    </location>
</feature>
<evidence type="ECO:0000313" key="8">
    <source>
        <dbReference type="EMBL" id="GAW91391.1"/>
    </source>
</evidence>
<dbReference type="Pfam" id="PF03773">
    <property type="entry name" value="ArsP_1"/>
    <property type="match status" value="1"/>
</dbReference>
<dbReference type="InterPro" id="IPR005524">
    <property type="entry name" value="DUF318"/>
</dbReference>
<evidence type="ECO:0000256" key="4">
    <source>
        <dbReference type="ARBA" id="ARBA00022692"/>
    </source>
</evidence>
<comment type="caution">
    <text evidence="8">The sequence shown here is derived from an EMBL/GenBank/DDBJ whole genome shotgun (WGS) entry which is preliminary data.</text>
</comment>
<feature type="transmembrane region" description="Helical" evidence="7">
    <location>
        <begin position="36"/>
        <end position="59"/>
    </location>
</feature>
<evidence type="ECO:0000256" key="6">
    <source>
        <dbReference type="ARBA" id="ARBA00023136"/>
    </source>
</evidence>
<dbReference type="GO" id="GO:0005886">
    <property type="term" value="C:plasma membrane"/>
    <property type="evidence" value="ECO:0007669"/>
    <property type="project" value="UniProtKB-SubCell"/>
</dbReference>
<comment type="similarity">
    <text evidence="2">Belongs to the UPF0718 family.</text>
</comment>
<keyword evidence="3" id="KW-1003">Cell membrane</keyword>
<dbReference type="OrthoDB" id="5465282at2"/>
<evidence type="ECO:0000256" key="5">
    <source>
        <dbReference type="ARBA" id="ARBA00022989"/>
    </source>
</evidence>
<evidence type="ECO:0000256" key="2">
    <source>
        <dbReference type="ARBA" id="ARBA00006386"/>
    </source>
</evidence>
<feature type="transmembrane region" description="Helical" evidence="7">
    <location>
        <begin position="137"/>
        <end position="159"/>
    </location>
</feature>
<evidence type="ECO:0000256" key="1">
    <source>
        <dbReference type="ARBA" id="ARBA00004651"/>
    </source>
</evidence>
<evidence type="ECO:0000313" key="9">
    <source>
        <dbReference type="Proteomes" id="UP000197032"/>
    </source>
</evidence>
<sequence>MSFTFILYVISILSLTVSFIADRKKTKSALTKSYKAFLNIFPDLAAVLLIIGLVMTFISPEVISKFIGREAGIWGIALASVVGSITLIPGFVAFPLAASLLNQGAGLIPIAAFVSTLMMVGVVTMPMEIKFFGKRLAFLRNGLSFIYAVMVALAMGVLLA</sequence>
<keyword evidence="5 7" id="KW-1133">Transmembrane helix</keyword>
<dbReference type="AlphaFoldDB" id="A0A1Z5HQ01"/>
<keyword evidence="4 7" id="KW-0812">Transmembrane</keyword>
<dbReference type="EMBL" id="BDGJ01000016">
    <property type="protein sequence ID" value="GAW91391.1"/>
    <property type="molecule type" value="Genomic_DNA"/>
</dbReference>
<comment type="subcellular location">
    <subcellularLocation>
        <location evidence="1">Cell membrane</location>
        <topology evidence="1">Multi-pass membrane protein</topology>
    </subcellularLocation>
</comment>
<protein>
    <submittedName>
        <fullName evidence="8">Permease</fullName>
    </submittedName>
</protein>
<dbReference type="RefSeq" id="WP_088552931.1">
    <property type="nucleotide sequence ID" value="NZ_BDGJ01000016.1"/>
</dbReference>
<keyword evidence="9" id="KW-1185">Reference proteome</keyword>
<name>A0A1Z5HQ01_9FIRM</name>